<dbReference type="PANTHER" id="PTHR33971:SF3">
    <property type="entry name" value="UBIQUITIN CARBOXYL-TERMINAL HYDROLASE 36"/>
    <property type="match status" value="1"/>
</dbReference>
<reference evidence="3" key="1">
    <citation type="submission" date="2013-01" db="EMBL/GenBank/DDBJ databases">
        <title>Draft Genome Sequence of a Mulberry Tree, Morus notabilis C.K. Schneid.</title>
        <authorList>
            <person name="He N."/>
            <person name="Zhao S."/>
        </authorList>
    </citation>
    <scope>NUCLEOTIDE SEQUENCE</scope>
</reference>
<dbReference type="Proteomes" id="UP000030645">
    <property type="component" value="Unassembled WGS sequence"/>
</dbReference>
<evidence type="ECO:0000256" key="1">
    <source>
        <dbReference type="SAM" id="MobiDB-lite"/>
    </source>
</evidence>
<accession>W9R7U3</accession>
<gene>
    <name evidence="2" type="ORF">L484_026029</name>
</gene>
<name>W9R7U3_9ROSA</name>
<protein>
    <submittedName>
        <fullName evidence="2">Uncharacterized protein</fullName>
    </submittedName>
</protein>
<dbReference type="InterPro" id="IPR038943">
    <property type="entry name" value="PLDrp1-like"/>
</dbReference>
<dbReference type="GO" id="GO:0004674">
    <property type="term" value="F:protein serine/threonine kinase activity"/>
    <property type="evidence" value="ECO:0007669"/>
    <property type="project" value="TreeGrafter"/>
</dbReference>
<organism evidence="2 3">
    <name type="scientific">Morus notabilis</name>
    <dbReference type="NCBI Taxonomy" id="981085"/>
    <lineage>
        <taxon>Eukaryota</taxon>
        <taxon>Viridiplantae</taxon>
        <taxon>Streptophyta</taxon>
        <taxon>Embryophyta</taxon>
        <taxon>Tracheophyta</taxon>
        <taxon>Spermatophyta</taxon>
        <taxon>Magnoliopsida</taxon>
        <taxon>eudicotyledons</taxon>
        <taxon>Gunneridae</taxon>
        <taxon>Pentapetalae</taxon>
        <taxon>rosids</taxon>
        <taxon>fabids</taxon>
        <taxon>Rosales</taxon>
        <taxon>Moraceae</taxon>
        <taxon>Moreae</taxon>
        <taxon>Morus</taxon>
    </lineage>
</organism>
<feature type="compositionally biased region" description="Basic and acidic residues" evidence="1">
    <location>
        <begin position="167"/>
        <end position="197"/>
    </location>
</feature>
<dbReference type="eggNOG" id="ENOG502RZHN">
    <property type="taxonomic scope" value="Eukaryota"/>
</dbReference>
<feature type="compositionally biased region" description="Basic and acidic residues" evidence="1">
    <location>
        <begin position="210"/>
        <end position="230"/>
    </location>
</feature>
<feature type="compositionally biased region" description="Acidic residues" evidence="1">
    <location>
        <begin position="198"/>
        <end position="209"/>
    </location>
</feature>
<dbReference type="STRING" id="981085.W9R7U3"/>
<feature type="region of interest" description="Disordered" evidence="1">
    <location>
        <begin position="163"/>
        <end position="238"/>
    </location>
</feature>
<dbReference type="PANTHER" id="PTHR33971">
    <property type="entry name" value="OS06G0232000 PROTEIN"/>
    <property type="match status" value="1"/>
</dbReference>
<dbReference type="AlphaFoldDB" id="W9R7U3"/>
<sequence length="359" mass="41489">MAYYNSSYYQSNNDLGEYHQIQNSYGAFSNNSLDSVANYSSYNKDPSIYNLFDYDPTPYYHAYNRSYDQYTPSWSTTCYSTFTRTESKSIVYEPNSCHVISYDQKPRTQFVTSYSVSAFNVPDFDDYDPTPYDGGYDIAQTYGKPLPPTDQICYPRSTAEITNVLTSDDKDKEREKAHDDHESQAEKTKKESKPEETVKEEEEEEEEEEEAKKELGHEENGTNYKERTEEVGGGNGYEYGNQVSQIPSGYGLEAMDLCESIFGYWPCFARYARRANNGNCHEGEYGCGYGYGYGYNYHWNGAAEYLFGSSDPYVERRDGGGSFGQPVHCYQRHYQAQPITRQDQYDHEEHSWSQNFNIF</sequence>
<keyword evidence="3" id="KW-1185">Reference proteome</keyword>
<proteinExistence type="predicted"/>
<evidence type="ECO:0000313" key="2">
    <source>
        <dbReference type="EMBL" id="EXB75247.1"/>
    </source>
</evidence>
<evidence type="ECO:0000313" key="3">
    <source>
        <dbReference type="Proteomes" id="UP000030645"/>
    </source>
</evidence>
<dbReference type="GO" id="GO:0070300">
    <property type="term" value="F:phosphatidic acid binding"/>
    <property type="evidence" value="ECO:0007669"/>
    <property type="project" value="InterPro"/>
</dbReference>
<dbReference type="EMBL" id="KE344673">
    <property type="protein sequence ID" value="EXB75247.1"/>
    <property type="molecule type" value="Genomic_DNA"/>
</dbReference>